<comment type="caution">
    <text evidence="5">The sequence shown here is derived from an EMBL/GenBank/DDBJ whole genome shotgun (WGS) entry which is preliminary data.</text>
</comment>
<keyword evidence="1" id="KW-0479">Metal-binding</keyword>
<sequence length="179" mass="19955">MCKNFNKKFPGEAEKAQSDTKNLSDHEVYMTEAIQLAIKGMNANEGGPFGCVIVKDDKIIGRGNNKVTSNNDPTAHAEVTAIRDACKHLNSFQLEGCIIYTSCEPCPMCLGAIYWARPDKVYFGCSQTDAANIGFDDAFIYKEIDLAFDKRSIPFQQVARTTAIEAFNKWTEKEDKTAY</sequence>
<feature type="compositionally biased region" description="Basic and acidic residues" evidence="3">
    <location>
        <begin position="9"/>
        <end position="22"/>
    </location>
</feature>
<proteinExistence type="predicted"/>
<dbReference type="InterPro" id="IPR016192">
    <property type="entry name" value="APOBEC/CMP_deaminase_Zn-bd"/>
</dbReference>
<evidence type="ECO:0000313" key="6">
    <source>
        <dbReference type="Proteomes" id="UP000623301"/>
    </source>
</evidence>
<keyword evidence="6" id="KW-1185">Reference proteome</keyword>
<dbReference type="EMBL" id="JAEHFJ010000001">
    <property type="protein sequence ID" value="MBJ2173177.1"/>
    <property type="molecule type" value="Genomic_DNA"/>
</dbReference>
<evidence type="ECO:0000256" key="2">
    <source>
        <dbReference type="ARBA" id="ARBA00022833"/>
    </source>
</evidence>
<dbReference type="PROSITE" id="PS00903">
    <property type="entry name" value="CYT_DCMP_DEAMINASES_1"/>
    <property type="match status" value="1"/>
</dbReference>
<keyword evidence="2" id="KW-0862">Zinc</keyword>
<dbReference type="Pfam" id="PF00383">
    <property type="entry name" value="dCMP_cyt_deam_1"/>
    <property type="match status" value="1"/>
</dbReference>
<protein>
    <submittedName>
        <fullName evidence="5">Nucleoside deaminase</fullName>
    </submittedName>
</protein>
<evidence type="ECO:0000313" key="5">
    <source>
        <dbReference type="EMBL" id="MBJ2173177.1"/>
    </source>
</evidence>
<dbReference type="PROSITE" id="PS51747">
    <property type="entry name" value="CYT_DCMP_DEAMINASES_2"/>
    <property type="match status" value="1"/>
</dbReference>
<dbReference type="SUPFAM" id="SSF53927">
    <property type="entry name" value="Cytidine deaminase-like"/>
    <property type="match status" value="1"/>
</dbReference>
<gene>
    <name evidence="5" type="ORF">JBL43_02930</name>
</gene>
<dbReference type="Gene3D" id="3.40.140.10">
    <property type="entry name" value="Cytidine Deaminase, domain 2"/>
    <property type="match status" value="1"/>
</dbReference>
<accession>A0ABS0WMH2</accession>
<organism evidence="5 6">
    <name type="scientific">Aureibaculum flavum</name>
    <dbReference type="NCBI Taxonomy" id="2795986"/>
    <lineage>
        <taxon>Bacteria</taxon>
        <taxon>Pseudomonadati</taxon>
        <taxon>Bacteroidota</taxon>
        <taxon>Flavobacteriia</taxon>
        <taxon>Flavobacteriales</taxon>
        <taxon>Flavobacteriaceae</taxon>
        <taxon>Aureibaculum</taxon>
    </lineage>
</organism>
<dbReference type="PANTHER" id="PTHR11079:SF161">
    <property type="entry name" value="CMP_DCMP-TYPE DEAMINASE DOMAIN-CONTAINING PROTEIN"/>
    <property type="match status" value="1"/>
</dbReference>
<evidence type="ECO:0000256" key="1">
    <source>
        <dbReference type="ARBA" id="ARBA00022723"/>
    </source>
</evidence>
<reference evidence="5 6" key="1">
    <citation type="submission" date="2020-12" db="EMBL/GenBank/DDBJ databases">
        <title>Aureibaculum luteum sp. nov. and Aureibaculum flavum sp. nov., novel members of the family Flavobacteriaceae isolated from Antarctic intertidal sediments.</title>
        <authorList>
            <person name="He X."/>
            <person name="Zhang X."/>
        </authorList>
    </citation>
    <scope>NUCLEOTIDE SEQUENCE [LARGE SCALE GENOMIC DNA]</scope>
    <source>
        <strain evidence="5 6">A20</strain>
    </source>
</reference>
<feature type="region of interest" description="Disordered" evidence="3">
    <location>
        <begin position="1"/>
        <end position="22"/>
    </location>
</feature>
<evidence type="ECO:0000259" key="4">
    <source>
        <dbReference type="PROSITE" id="PS51747"/>
    </source>
</evidence>
<dbReference type="Proteomes" id="UP000623301">
    <property type="component" value="Unassembled WGS sequence"/>
</dbReference>
<dbReference type="CDD" id="cd01285">
    <property type="entry name" value="nucleoside_deaminase"/>
    <property type="match status" value="1"/>
</dbReference>
<evidence type="ECO:0000256" key="3">
    <source>
        <dbReference type="SAM" id="MobiDB-lite"/>
    </source>
</evidence>
<feature type="domain" description="CMP/dCMP-type deaminase" evidence="4">
    <location>
        <begin position="24"/>
        <end position="155"/>
    </location>
</feature>
<dbReference type="InterPro" id="IPR016193">
    <property type="entry name" value="Cytidine_deaminase-like"/>
</dbReference>
<dbReference type="InterPro" id="IPR002125">
    <property type="entry name" value="CMP_dCMP_dom"/>
</dbReference>
<dbReference type="PANTHER" id="PTHR11079">
    <property type="entry name" value="CYTOSINE DEAMINASE FAMILY MEMBER"/>
    <property type="match status" value="1"/>
</dbReference>
<name>A0ABS0WMH2_9FLAO</name>